<accession>A0A0F9C3H4</accession>
<dbReference type="EMBL" id="LAZR01034997">
    <property type="protein sequence ID" value="KKL28719.1"/>
    <property type="molecule type" value="Genomic_DNA"/>
</dbReference>
<dbReference type="AlphaFoldDB" id="A0A0F9C3H4"/>
<sequence>MKGCARCGGQVLKNYDEEVCLQCGHDPNGVM</sequence>
<gene>
    <name evidence="1" type="ORF">LCGC14_2372360</name>
</gene>
<reference evidence="1" key="1">
    <citation type="journal article" date="2015" name="Nature">
        <title>Complex archaea that bridge the gap between prokaryotes and eukaryotes.</title>
        <authorList>
            <person name="Spang A."/>
            <person name="Saw J.H."/>
            <person name="Jorgensen S.L."/>
            <person name="Zaremba-Niedzwiedzka K."/>
            <person name="Martijn J."/>
            <person name="Lind A.E."/>
            <person name="van Eijk R."/>
            <person name="Schleper C."/>
            <person name="Guy L."/>
            <person name="Ettema T.J."/>
        </authorList>
    </citation>
    <scope>NUCLEOTIDE SEQUENCE</scope>
</reference>
<comment type="caution">
    <text evidence="1">The sequence shown here is derived from an EMBL/GenBank/DDBJ whole genome shotgun (WGS) entry which is preliminary data.</text>
</comment>
<organism evidence="1">
    <name type="scientific">marine sediment metagenome</name>
    <dbReference type="NCBI Taxonomy" id="412755"/>
    <lineage>
        <taxon>unclassified sequences</taxon>
        <taxon>metagenomes</taxon>
        <taxon>ecological metagenomes</taxon>
    </lineage>
</organism>
<feature type="non-terminal residue" evidence="1">
    <location>
        <position position="31"/>
    </location>
</feature>
<evidence type="ECO:0000313" key="1">
    <source>
        <dbReference type="EMBL" id="KKL28719.1"/>
    </source>
</evidence>
<name>A0A0F9C3H4_9ZZZZ</name>
<protein>
    <recommendedName>
        <fullName evidence="2">Viral late gene transcription factor 3 zinc ribbon domain-containing protein</fullName>
    </recommendedName>
</protein>
<evidence type="ECO:0008006" key="2">
    <source>
        <dbReference type="Google" id="ProtNLM"/>
    </source>
</evidence>
<proteinExistence type="predicted"/>